<protein>
    <recommendedName>
        <fullName evidence="2">Radical SAM superfamily protein</fullName>
    </recommendedName>
</protein>
<dbReference type="AlphaFoldDB" id="A0A6M3IVV9"/>
<organism evidence="1">
    <name type="scientific">viral metagenome</name>
    <dbReference type="NCBI Taxonomy" id="1070528"/>
    <lineage>
        <taxon>unclassified sequences</taxon>
        <taxon>metagenomes</taxon>
        <taxon>organismal metagenomes</taxon>
    </lineage>
</organism>
<evidence type="ECO:0000313" key="1">
    <source>
        <dbReference type="EMBL" id="QJA61271.1"/>
    </source>
</evidence>
<reference evidence="1" key="1">
    <citation type="submission" date="2020-03" db="EMBL/GenBank/DDBJ databases">
        <title>The deep terrestrial virosphere.</title>
        <authorList>
            <person name="Holmfeldt K."/>
            <person name="Nilsson E."/>
            <person name="Simone D."/>
            <person name="Lopez-Fernandez M."/>
            <person name="Wu X."/>
            <person name="de Brujin I."/>
            <person name="Lundin D."/>
            <person name="Andersson A."/>
            <person name="Bertilsson S."/>
            <person name="Dopson M."/>
        </authorList>
    </citation>
    <scope>NUCLEOTIDE SEQUENCE</scope>
    <source>
        <strain evidence="1">MM415B00971</strain>
    </source>
</reference>
<dbReference type="EMBL" id="MT141435">
    <property type="protein sequence ID" value="QJA61271.1"/>
    <property type="molecule type" value="Genomic_DNA"/>
</dbReference>
<name>A0A6M3IVV9_9ZZZZ</name>
<evidence type="ECO:0008006" key="2">
    <source>
        <dbReference type="Google" id="ProtNLM"/>
    </source>
</evidence>
<proteinExistence type="predicted"/>
<accession>A0A6M3IVV9</accession>
<sequence length="234" mass="26902">MLNTVKGNMYSFVTHTWNAVKGGCPHDCLYCYMKRWGKQKPIRFDEKELKTDLGSDNFIFVGSSCDMWADEIPQTWIDRTVEHCVGFPNRYLFQSKNPGRIESYVEWLPKECVIGATIESNRVYAEMGKSPYPSTRAERMAIIRGCGFPHALMITIEPIMDFDIKAMVAWISRIEPEWVNIGANTNRSVRLAEPAPDKIQDLVSELGKITTVKIKKNLNRLWHNKPFQADASHR</sequence>
<dbReference type="InterPro" id="IPR058240">
    <property type="entry name" value="rSAM_sf"/>
</dbReference>
<gene>
    <name evidence="1" type="ORF">MM415B00971_0030</name>
</gene>
<dbReference type="SUPFAM" id="SSF102114">
    <property type="entry name" value="Radical SAM enzymes"/>
    <property type="match status" value="1"/>
</dbReference>